<organism evidence="2 3">
    <name type="scientific">Xanthobacter autotrophicus</name>
    <dbReference type="NCBI Taxonomy" id="280"/>
    <lineage>
        <taxon>Bacteria</taxon>
        <taxon>Pseudomonadati</taxon>
        <taxon>Pseudomonadota</taxon>
        <taxon>Alphaproteobacteria</taxon>
        <taxon>Hyphomicrobiales</taxon>
        <taxon>Xanthobacteraceae</taxon>
        <taxon>Xanthobacter</taxon>
    </lineage>
</organism>
<accession>A0A6C1KT50</accession>
<dbReference type="NCBIfam" id="NF040576">
    <property type="entry name" value="T2SS_GspM_XpsM"/>
    <property type="match status" value="1"/>
</dbReference>
<dbReference type="AlphaFoldDB" id="A0A6C1KT50"/>
<reference evidence="2 3" key="1">
    <citation type="submission" date="2019-05" db="EMBL/GenBank/DDBJ databases">
        <authorList>
            <person name="Zhou X."/>
        </authorList>
    </citation>
    <scope>NUCLEOTIDE SEQUENCE [LARGE SCALE GENOMIC DNA]</scope>
    <source>
        <strain evidence="2 3">DSM 432</strain>
    </source>
</reference>
<evidence type="ECO:0000313" key="3">
    <source>
        <dbReference type="Proteomes" id="UP000305131"/>
    </source>
</evidence>
<sequence>MSLLPSVVPSRRLPLLAAQGYLALVLLLLAVAGSAIGDLMDKRAAVAEASDALDRLQGRKPPRPGDAADPWTGAPVLEGPTVTVAGAVLMQRIAAAVERAGGRITSSRPELQDTTYGPGFVAVATSLDIGADALQKLLYDIEAGQPFLFVDQLAIQSEAPASGGRTADGSGQSMALKVTFTVYGQWQGAR</sequence>
<dbReference type="InterPro" id="IPR034756">
    <property type="entry name" value="T2SSM_b"/>
</dbReference>
<dbReference type="EMBL" id="VAUP01000031">
    <property type="protein sequence ID" value="TLX42013.1"/>
    <property type="molecule type" value="Genomic_DNA"/>
</dbReference>
<gene>
    <name evidence="2" type="ORF">FBQ73_14190</name>
</gene>
<name>A0A6C1KT50_XANAU</name>
<proteinExistence type="predicted"/>
<evidence type="ECO:0000256" key="1">
    <source>
        <dbReference type="SAM" id="MobiDB-lite"/>
    </source>
</evidence>
<comment type="caution">
    <text evidence="2">The sequence shown here is derived from an EMBL/GenBank/DDBJ whole genome shotgun (WGS) entry which is preliminary data.</text>
</comment>
<protein>
    <submittedName>
        <fullName evidence="2">General secretion pathway protein GspM</fullName>
    </submittedName>
</protein>
<dbReference type="Pfam" id="PF10741">
    <property type="entry name" value="T2SSM_b"/>
    <property type="match status" value="1"/>
</dbReference>
<feature type="region of interest" description="Disordered" evidence="1">
    <location>
        <begin position="55"/>
        <end position="74"/>
    </location>
</feature>
<dbReference type="RefSeq" id="WP_138400154.1">
    <property type="nucleotide sequence ID" value="NZ_JBAFVI010000010.1"/>
</dbReference>
<dbReference type="OrthoDB" id="8228433at2"/>
<dbReference type="GeneID" id="95774604"/>
<evidence type="ECO:0000313" key="2">
    <source>
        <dbReference type="EMBL" id="TLX42013.1"/>
    </source>
</evidence>
<dbReference type="Proteomes" id="UP000305131">
    <property type="component" value="Unassembled WGS sequence"/>
</dbReference>